<dbReference type="SUPFAM" id="SSF52540">
    <property type="entry name" value="P-loop containing nucleoside triphosphate hydrolases"/>
    <property type="match status" value="1"/>
</dbReference>
<keyword evidence="4" id="KW-1185">Reference proteome</keyword>
<dbReference type="Pfam" id="PF09037">
    <property type="entry name" value="Sulphotransf"/>
    <property type="match status" value="1"/>
</dbReference>
<proteinExistence type="predicted"/>
<dbReference type="InterPro" id="IPR024628">
    <property type="entry name" value="Sulfotransferase_Stf0_dom"/>
</dbReference>
<dbReference type="InterPro" id="IPR027417">
    <property type="entry name" value="P-loop_NTPase"/>
</dbReference>
<reference evidence="3 4" key="1">
    <citation type="submission" date="2019-11" db="EMBL/GenBank/DDBJ databases">
        <title>Caenimonas koreensis gen. nov., sp. nov., isolated from activated sludge.</title>
        <authorList>
            <person name="Seung H.R."/>
        </authorList>
    </citation>
    <scope>NUCLEOTIDE SEQUENCE [LARGE SCALE GENOMIC DNA]</scope>
    <source>
        <strain evidence="3 4">EMB320</strain>
    </source>
</reference>
<dbReference type="GO" id="GO:0016740">
    <property type="term" value="F:transferase activity"/>
    <property type="evidence" value="ECO:0007669"/>
    <property type="project" value="InterPro"/>
</dbReference>
<gene>
    <name evidence="3" type="ORF">GHT07_08080</name>
</gene>
<evidence type="ECO:0000259" key="2">
    <source>
        <dbReference type="Pfam" id="PF09037"/>
    </source>
</evidence>
<dbReference type="EMBL" id="WJBU01000006">
    <property type="protein sequence ID" value="MRD47234.1"/>
    <property type="molecule type" value="Genomic_DNA"/>
</dbReference>
<sequence>MAGHQGRLMSSAVQATSNVGNIRKIDFLMSPERDFPRREAGASYRYVLCSTPRSGSNLIGDMLHATQLAGDPQEYLNTRYIAGFMRSLGDGTRQMPVEQYMAQLEKRRSSANGVFGIKIHYEHIAAQWPKRLGQAMRFLRQFDQFVLLTRRDKVAQAVSLHKARQSQIWSSLDYKFMPEDDPRRTAVVEYDARRIMRALSDLVDQEEAWRVALNHLAKPFVEIAYEDVVADYVGESHKLLRVLGIDPAQASVTAPNIRKQGADNDPMIARFKAMLGVAADHPA</sequence>
<dbReference type="OrthoDB" id="5562925at2"/>
<organism evidence="3 4">
    <name type="scientific">Caenimonas koreensis DSM 17982</name>
    <dbReference type="NCBI Taxonomy" id="1121255"/>
    <lineage>
        <taxon>Bacteria</taxon>
        <taxon>Pseudomonadati</taxon>
        <taxon>Pseudomonadota</taxon>
        <taxon>Betaproteobacteria</taxon>
        <taxon>Burkholderiales</taxon>
        <taxon>Comamonadaceae</taxon>
        <taxon>Caenimonas</taxon>
    </lineage>
</organism>
<accession>A0A844AT06</accession>
<evidence type="ECO:0000313" key="4">
    <source>
        <dbReference type="Proteomes" id="UP000487350"/>
    </source>
</evidence>
<dbReference type="PIRSF" id="PIRSF021497">
    <property type="entry name" value="Sulphotransferase_Stf0"/>
    <property type="match status" value="1"/>
</dbReference>
<feature type="active site" description="Proton acceptor" evidence="1">
    <location>
        <position position="74"/>
    </location>
</feature>
<protein>
    <recommendedName>
        <fullName evidence="2">Sulphotransferase Stf0 domain-containing protein</fullName>
    </recommendedName>
</protein>
<dbReference type="Gene3D" id="3.40.50.300">
    <property type="entry name" value="P-loop containing nucleotide triphosphate hydrolases"/>
    <property type="match status" value="1"/>
</dbReference>
<dbReference type="InterPro" id="IPR015124">
    <property type="entry name" value="Stf0"/>
</dbReference>
<dbReference type="AlphaFoldDB" id="A0A844AT06"/>
<dbReference type="Proteomes" id="UP000487350">
    <property type="component" value="Unassembled WGS sequence"/>
</dbReference>
<name>A0A844AT06_9BURK</name>
<feature type="domain" description="Sulphotransferase Stf0" evidence="2">
    <location>
        <begin position="46"/>
        <end position="273"/>
    </location>
</feature>
<comment type="caution">
    <text evidence="3">The sequence shown here is derived from an EMBL/GenBank/DDBJ whole genome shotgun (WGS) entry which is preliminary data.</text>
</comment>
<evidence type="ECO:0000256" key="1">
    <source>
        <dbReference type="PIRSR" id="PIRSR021497-1"/>
    </source>
</evidence>
<evidence type="ECO:0000313" key="3">
    <source>
        <dbReference type="EMBL" id="MRD47234.1"/>
    </source>
</evidence>